<comment type="caution">
    <text evidence="1">The sequence shown here is derived from an EMBL/GenBank/DDBJ whole genome shotgun (WGS) entry which is preliminary data.</text>
</comment>
<reference evidence="1 2" key="1">
    <citation type="submission" date="2020-08" db="EMBL/GenBank/DDBJ databases">
        <title>Whole genome sequence of Shewanella sp strain PS-2.</title>
        <authorList>
            <person name="Das S.K."/>
        </authorList>
    </citation>
    <scope>NUCLEOTIDE SEQUENCE [LARGE SCALE GENOMIC DNA]</scope>
    <source>
        <strain evidence="1 2">PS-2</strain>
    </source>
</reference>
<dbReference type="Proteomes" id="UP000829384">
    <property type="component" value="Unassembled WGS sequence"/>
</dbReference>
<accession>A0ABS9R314</accession>
<dbReference type="EMBL" id="JACSDI010000024">
    <property type="protein sequence ID" value="MCG9966106.1"/>
    <property type="molecule type" value="Genomic_DNA"/>
</dbReference>
<gene>
    <name evidence="1" type="ORF">H9J30_19690</name>
</gene>
<sequence>MSGLSISMAYQGLLLDDLLSEEYLNMPPNIMQLWGLFINAGKEAYSP</sequence>
<evidence type="ECO:0000313" key="2">
    <source>
        <dbReference type="Proteomes" id="UP000829384"/>
    </source>
</evidence>
<evidence type="ECO:0000313" key="1">
    <source>
        <dbReference type="EMBL" id="MCG9966106.1"/>
    </source>
</evidence>
<dbReference type="RefSeq" id="WP_240132551.1">
    <property type="nucleotide sequence ID" value="NZ_JACSDI010000024.1"/>
</dbReference>
<keyword evidence="2" id="KW-1185">Reference proteome</keyword>
<proteinExistence type="predicted"/>
<protein>
    <submittedName>
        <fullName evidence="1">Uncharacterized protein</fullName>
    </submittedName>
</protein>
<organism evidence="1 2">
    <name type="scientific">Shewanella cutis</name>
    <dbReference type="NCBI Taxonomy" id="2766780"/>
    <lineage>
        <taxon>Bacteria</taxon>
        <taxon>Pseudomonadati</taxon>
        <taxon>Pseudomonadota</taxon>
        <taxon>Gammaproteobacteria</taxon>
        <taxon>Alteromonadales</taxon>
        <taxon>Shewanellaceae</taxon>
        <taxon>Shewanella</taxon>
    </lineage>
</organism>
<name>A0ABS9R314_9GAMM</name>